<accession>B6K3G9</accession>
<dbReference type="GO" id="GO:0006886">
    <property type="term" value="P:intracellular protein transport"/>
    <property type="evidence" value="ECO:0007669"/>
    <property type="project" value="InterPro"/>
</dbReference>
<dbReference type="GO" id="GO:0008270">
    <property type="term" value="F:zinc ion binding"/>
    <property type="evidence" value="ECO:0007669"/>
    <property type="project" value="InterPro"/>
</dbReference>
<dbReference type="Pfam" id="PF04811">
    <property type="entry name" value="Sec23_trunk"/>
    <property type="match status" value="1"/>
</dbReference>
<proteinExistence type="inferred from homology"/>
<dbReference type="OMA" id="LFHGERE"/>
<dbReference type="Pfam" id="PF04810">
    <property type="entry name" value="zf-Sec23_Sec24"/>
    <property type="match status" value="1"/>
</dbReference>
<dbReference type="FunFam" id="3.40.50.410:FF:000008">
    <property type="entry name" value="Protein transport protein SEC23"/>
    <property type="match status" value="1"/>
</dbReference>
<keyword evidence="10 16" id="KW-0931">ER-Golgi transport</keyword>
<dbReference type="InterPro" id="IPR037364">
    <property type="entry name" value="Sec23"/>
</dbReference>
<dbReference type="PANTHER" id="PTHR11141">
    <property type="entry name" value="PROTEIN TRANSPORT PROTEIN SEC23"/>
    <property type="match status" value="1"/>
</dbReference>
<dbReference type="VEuPathDB" id="FungiDB:SJAG_03153"/>
<dbReference type="InterPro" id="IPR036180">
    <property type="entry name" value="Gelsolin-like_dom_sf"/>
</dbReference>
<dbReference type="FunFam" id="2.30.30.380:FF:000001">
    <property type="entry name" value="Protein transport protein SEC23"/>
    <property type="match status" value="1"/>
</dbReference>
<evidence type="ECO:0000256" key="9">
    <source>
        <dbReference type="ARBA" id="ARBA00022833"/>
    </source>
</evidence>
<evidence type="ECO:0000256" key="4">
    <source>
        <dbReference type="ARBA" id="ARBA00011845"/>
    </source>
</evidence>
<reference evidence="22 24" key="1">
    <citation type="journal article" date="2011" name="Science">
        <title>Comparative functional genomics of the fission yeasts.</title>
        <authorList>
            <person name="Rhind N."/>
            <person name="Chen Z."/>
            <person name="Yassour M."/>
            <person name="Thompson D.A."/>
            <person name="Haas B.J."/>
            <person name="Habib N."/>
            <person name="Wapinski I."/>
            <person name="Roy S."/>
            <person name="Lin M.F."/>
            <person name="Heiman D.I."/>
            <person name="Young S.K."/>
            <person name="Furuya K."/>
            <person name="Guo Y."/>
            <person name="Pidoux A."/>
            <person name="Chen H.M."/>
            <person name="Robbertse B."/>
            <person name="Goldberg J.M."/>
            <person name="Aoki K."/>
            <person name="Bayne E.H."/>
            <person name="Berlin A.M."/>
            <person name="Desjardins C.A."/>
            <person name="Dobbs E."/>
            <person name="Dukaj L."/>
            <person name="Fan L."/>
            <person name="FitzGerald M.G."/>
            <person name="French C."/>
            <person name="Gujja S."/>
            <person name="Hansen K."/>
            <person name="Keifenheim D."/>
            <person name="Levin J.Z."/>
            <person name="Mosher R.A."/>
            <person name="Mueller C.A."/>
            <person name="Pfiffner J."/>
            <person name="Priest M."/>
            <person name="Russ C."/>
            <person name="Smialowska A."/>
            <person name="Swoboda P."/>
            <person name="Sykes S.M."/>
            <person name="Vaughn M."/>
            <person name="Vengrova S."/>
            <person name="Yoder R."/>
            <person name="Zeng Q."/>
            <person name="Allshire R."/>
            <person name="Baulcombe D."/>
            <person name="Birren B.W."/>
            <person name="Brown W."/>
            <person name="Ekwall K."/>
            <person name="Kellis M."/>
            <person name="Leatherwood J."/>
            <person name="Levin H."/>
            <person name="Margalit H."/>
            <person name="Martienssen R."/>
            <person name="Nieduszynski C.A."/>
            <person name="Spatafora J.W."/>
            <person name="Friedman N."/>
            <person name="Dalgaard J.Z."/>
            <person name="Baumann P."/>
            <person name="Niki H."/>
            <person name="Regev A."/>
            <person name="Nusbaum C."/>
        </authorList>
    </citation>
    <scope>NUCLEOTIDE SEQUENCE [LARGE SCALE GENOMIC DNA]</scope>
    <source>
        <strain evidence="24">yFS275 / FY16936</strain>
    </source>
</reference>
<dbReference type="Gene3D" id="2.60.40.1670">
    <property type="entry name" value="beta-sandwich domain of Sec23/24"/>
    <property type="match status" value="1"/>
</dbReference>
<dbReference type="GO" id="GO:0005096">
    <property type="term" value="F:GTPase activator activity"/>
    <property type="evidence" value="ECO:0000318"/>
    <property type="project" value="GO_Central"/>
</dbReference>
<evidence type="ECO:0000259" key="17">
    <source>
        <dbReference type="Pfam" id="PF00626"/>
    </source>
</evidence>
<keyword evidence="8 16" id="KW-0256">Endoplasmic reticulum</keyword>
<dbReference type="GO" id="GO:0005789">
    <property type="term" value="C:endoplasmic reticulum membrane"/>
    <property type="evidence" value="ECO:0007669"/>
    <property type="project" value="UniProtKB-SubCell"/>
</dbReference>
<feature type="domain" description="Sec23/Sec24 trunk" evidence="19">
    <location>
        <begin position="121"/>
        <end position="390"/>
    </location>
</feature>
<comment type="subunit">
    <text evidence="4">The COPII coat is composed of at least 5 proteins: the SEC23/24 complex, the SEC13/31 complex, and the protein SAR1.</text>
</comment>
<dbReference type="eggNOG" id="KOG1986">
    <property type="taxonomic scope" value="Eukaryota"/>
</dbReference>
<dbReference type="Pfam" id="PF04815">
    <property type="entry name" value="Sec23_helical"/>
    <property type="match status" value="1"/>
</dbReference>
<evidence type="ECO:0000259" key="21">
    <source>
        <dbReference type="Pfam" id="PF08033"/>
    </source>
</evidence>
<evidence type="ECO:0000259" key="19">
    <source>
        <dbReference type="Pfam" id="PF04811"/>
    </source>
</evidence>
<evidence type="ECO:0000256" key="1">
    <source>
        <dbReference type="ARBA" id="ARBA00004299"/>
    </source>
</evidence>
<comment type="similarity">
    <text evidence="3 16">Belongs to the SEC23/SEC24 family. SEC23 subfamily.</text>
</comment>
<dbReference type="Gene3D" id="2.30.30.380">
    <property type="entry name" value="Zn-finger domain of Sec23/24"/>
    <property type="match status" value="1"/>
</dbReference>
<dbReference type="OrthoDB" id="10256289at2759"/>
<dbReference type="FunFam" id="3.40.20.10:FF:000006">
    <property type="entry name" value="Protein transport protein SEC23"/>
    <property type="match status" value="1"/>
</dbReference>
<dbReference type="Gene3D" id="3.40.20.10">
    <property type="entry name" value="Severin"/>
    <property type="match status" value="1"/>
</dbReference>
<evidence type="ECO:0000256" key="11">
    <source>
        <dbReference type="ARBA" id="ARBA00022927"/>
    </source>
</evidence>
<evidence type="ECO:0000313" key="22">
    <source>
        <dbReference type="EMBL" id="EEB08026.1"/>
    </source>
</evidence>
<protein>
    <recommendedName>
        <fullName evidence="16">Protein transport protein SEC23</fullName>
    </recommendedName>
</protein>
<feature type="domain" description="Gelsolin-like" evidence="17">
    <location>
        <begin position="628"/>
        <end position="717"/>
    </location>
</feature>
<dbReference type="STRING" id="402676.B6K3G9"/>
<dbReference type="GO" id="GO:0090110">
    <property type="term" value="P:COPII-coated vesicle cargo loading"/>
    <property type="evidence" value="ECO:0000318"/>
    <property type="project" value="GO_Central"/>
</dbReference>
<dbReference type="EMBL" id="KE651167">
    <property type="protein sequence ID" value="EEB08026.1"/>
    <property type="molecule type" value="Genomic_DNA"/>
</dbReference>
<dbReference type="SUPFAM" id="SSF81995">
    <property type="entry name" value="beta-sandwich domain of Sec23/24"/>
    <property type="match status" value="1"/>
</dbReference>
<evidence type="ECO:0000256" key="15">
    <source>
        <dbReference type="ARBA" id="ARBA00025471"/>
    </source>
</evidence>
<organism evidence="22 24">
    <name type="scientific">Schizosaccharomyces japonicus (strain yFS275 / FY16936)</name>
    <name type="common">Fission yeast</name>
    <dbReference type="NCBI Taxonomy" id="402676"/>
    <lineage>
        <taxon>Eukaryota</taxon>
        <taxon>Fungi</taxon>
        <taxon>Dikarya</taxon>
        <taxon>Ascomycota</taxon>
        <taxon>Taphrinomycotina</taxon>
        <taxon>Schizosaccharomycetes</taxon>
        <taxon>Schizosaccharomycetales</taxon>
        <taxon>Schizosaccharomycetaceae</taxon>
        <taxon>Schizosaccharomyces</taxon>
    </lineage>
</organism>
<comment type="function">
    <text evidence="15 16">Component of the coat protein complex II (COPII) which promotes the formation of transport vesicles from the endoplasmic reticulum (ER). The coat has two main functions, the physical deformation of the endoplasmic reticulum membrane into vesicles and the selection of cargo molecules.</text>
</comment>
<dbReference type="SUPFAM" id="SSF81811">
    <property type="entry name" value="Helical domain of Sec23/24"/>
    <property type="match status" value="1"/>
</dbReference>
<evidence type="ECO:0000256" key="16">
    <source>
        <dbReference type="RuleBase" id="RU365030"/>
    </source>
</evidence>
<keyword evidence="5 16" id="KW-0813">Transport</keyword>
<dbReference type="Gene3D" id="1.20.120.730">
    <property type="entry name" value="Sec23/Sec24 helical domain"/>
    <property type="match status" value="1"/>
</dbReference>
<gene>
    <name evidence="23" type="primary">sec2302</name>
    <name evidence="22" type="ORF">SJAG_03153</name>
</gene>
<dbReference type="InterPro" id="IPR006895">
    <property type="entry name" value="Znf_Sec23_Sec24"/>
</dbReference>
<dbReference type="InterPro" id="IPR036465">
    <property type="entry name" value="vWFA_dom_sf"/>
</dbReference>
<dbReference type="Gene3D" id="3.40.50.410">
    <property type="entry name" value="von Willebrand factor, type A domain"/>
    <property type="match status" value="1"/>
</dbReference>
<keyword evidence="14 16" id="KW-0968">Cytoplasmic vesicle</keyword>
<evidence type="ECO:0000256" key="8">
    <source>
        <dbReference type="ARBA" id="ARBA00022824"/>
    </source>
</evidence>
<dbReference type="SUPFAM" id="SSF82919">
    <property type="entry name" value="Zn-finger domain of Sec23/24"/>
    <property type="match status" value="1"/>
</dbReference>
<keyword evidence="6 16" id="KW-0963">Cytoplasm</keyword>
<dbReference type="InterPro" id="IPR036174">
    <property type="entry name" value="Znf_Sec23_Sec24_sf"/>
</dbReference>
<sequence length="762" mass="85058">MDFETIEERDGVRFSWNVFPSGKAENSRLVIPIASLYRPLNDRSDVPTVFYEPVVCKAPCHAALNPYCQVDTRAKFWICPFCLQRNPLPHQYKDISSSNLPIELMGQSTTIEYTLSRPVKSPPVFLFVMDTMLDQVELQALKSSIIVTLSLLPPDAIVGLITFGSFVQVHEISSELMAKSYAFGPNVPYTPKQLQQLLALTGAQYTAHTRSAAIQETGVRLNLGAAGRFLMPVQQCEFQISNILEQLQPEVSNVPTGQRPKRCTGAALNIAAGLLELTSRNTGARVMLFAGGPCTVGAGQVVSLELKEPMRSHSDIIMNKAQHFKKASKFYTGLTQRFVESGHTVDILIGCLDQIGLMEMECLVNRTNGNVVLSDSFNTSIFKQSFQRIFSLDAAGFLRMGFNASMTIKSSADLKVAGLVGHATSVNKKASNVSDVSIGLSGTSTWKMCSLSPSSCFAIYFTIANQSSDAIVQAKQGYVQYLTYYQHSSGTQRLRVTTIARPFSNMKLNNIAASFDQEAAAVLIARMALYRALSTDGISNLRFLDHTLIRLCQNFAEYRKNEPETFRLQPNYTLFPQFMFHLRRSPFFQVFNNSPDETSFYRHILQVEDVNNSLIMIQPTLQSYTFENPEGVPVLLDSMSIRPDGILLLDTFFHILIFHGSTIAQWRNAGYQDQPEYANFKELLEAPRLEVTELLHDRFPIPRFIVCDQGGSQARFLLSRINPSVSHNDSFGYNSGPSEAVLTEDVNLQKFMEHLRKVSVSS</sequence>
<keyword evidence="12 16" id="KW-0333">Golgi apparatus</keyword>
<dbReference type="InterPro" id="IPR029006">
    <property type="entry name" value="ADF-H/Gelsolin-like_dom_sf"/>
</dbReference>
<feature type="domain" description="Zinc finger Sec23/Sec24-type" evidence="18">
    <location>
        <begin position="53"/>
        <end position="92"/>
    </location>
</feature>
<keyword evidence="13 16" id="KW-0472">Membrane</keyword>
<dbReference type="GO" id="GO:0000139">
    <property type="term" value="C:Golgi membrane"/>
    <property type="evidence" value="ECO:0007669"/>
    <property type="project" value="UniProtKB-SubCell"/>
</dbReference>
<dbReference type="InterPro" id="IPR006900">
    <property type="entry name" value="Sec23/24_helical_dom"/>
</dbReference>
<dbReference type="AlphaFoldDB" id="B6K3G9"/>
<evidence type="ECO:0000256" key="5">
    <source>
        <dbReference type="ARBA" id="ARBA00022448"/>
    </source>
</evidence>
<dbReference type="PANTHER" id="PTHR11141:SF0">
    <property type="entry name" value="PROTEIN TRANSPORT PROTEIN SEC23"/>
    <property type="match status" value="1"/>
</dbReference>
<evidence type="ECO:0000313" key="24">
    <source>
        <dbReference type="Proteomes" id="UP000001744"/>
    </source>
</evidence>
<evidence type="ECO:0000313" key="23">
    <source>
        <dbReference type="JaponicusDB" id="SJAG_03153"/>
    </source>
</evidence>
<dbReference type="SUPFAM" id="SSF82754">
    <property type="entry name" value="C-terminal, gelsolin-like domain of Sec23/24"/>
    <property type="match status" value="1"/>
</dbReference>
<evidence type="ECO:0000256" key="6">
    <source>
        <dbReference type="ARBA" id="ARBA00022490"/>
    </source>
</evidence>
<dbReference type="RefSeq" id="XP_002174319.1">
    <property type="nucleotide sequence ID" value="XM_002174283.2"/>
</dbReference>
<evidence type="ECO:0000256" key="2">
    <source>
        <dbReference type="ARBA" id="ARBA00004397"/>
    </source>
</evidence>
<feature type="domain" description="Sec23/Sec24 helical" evidence="20">
    <location>
        <begin position="516"/>
        <end position="614"/>
    </location>
</feature>
<dbReference type="HOGENOM" id="CLU_008658_3_0_1"/>
<dbReference type="JaponicusDB" id="SJAG_03153">
    <property type="gene designation" value="sec2302"/>
</dbReference>
<evidence type="ECO:0000256" key="12">
    <source>
        <dbReference type="ARBA" id="ARBA00023034"/>
    </source>
</evidence>
<dbReference type="InterPro" id="IPR037550">
    <property type="entry name" value="Sec23_C"/>
</dbReference>
<evidence type="ECO:0000256" key="3">
    <source>
        <dbReference type="ARBA" id="ARBA00009210"/>
    </source>
</evidence>
<dbReference type="CDD" id="cd11287">
    <property type="entry name" value="Sec23_C"/>
    <property type="match status" value="1"/>
</dbReference>
<keyword evidence="7 16" id="KW-0479">Metal-binding</keyword>
<keyword evidence="11 16" id="KW-0653">Protein transport</keyword>
<evidence type="ECO:0000256" key="10">
    <source>
        <dbReference type="ARBA" id="ARBA00022892"/>
    </source>
</evidence>
<evidence type="ECO:0000256" key="14">
    <source>
        <dbReference type="ARBA" id="ARBA00023329"/>
    </source>
</evidence>
<evidence type="ECO:0000259" key="20">
    <source>
        <dbReference type="Pfam" id="PF04815"/>
    </source>
</evidence>
<evidence type="ECO:0000259" key="18">
    <source>
        <dbReference type="Pfam" id="PF04810"/>
    </source>
</evidence>
<dbReference type="Pfam" id="PF08033">
    <property type="entry name" value="Sec23_BS"/>
    <property type="match status" value="1"/>
</dbReference>
<evidence type="ECO:0000256" key="7">
    <source>
        <dbReference type="ARBA" id="ARBA00022723"/>
    </source>
</evidence>
<keyword evidence="24" id="KW-1185">Reference proteome</keyword>
<comment type="subcellular location">
    <subcellularLocation>
        <location evidence="16">Cytoplasm</location>
    </subcellularLocation>
    <subcellularLocation>
        <location evidence="1 16">Cytoplasmic vesicle</location>
        <location evidence="1 16">COPII-coated vesicle membrane</location>
        <topology evidence="1 16">Peripheral membrane protein</topology>
        <orientation evidence="1 16">Cytoplasmic side</orientation>
    </subcellularLocation>
    <subcellularLocation>
        <location evidence="2 16">Endoplasmic reticulum membrane</location>
        <topology evidence="2 16">Peripheral membrane protein</topology>
        <orientation evidence="2 16">Cytoplasmic side</orientation>
    </subcellularLocation>
    <subcellularLocation>
        <location evidence="16">Golgi apparatus membrane</location>
        <topology evidence="16">Peripheral membrane protein</topology>
        <orientation evidence="16">Cytoplasmic side</orientation>
    </subcellularLocation>
</comment>
<dbReference type="GeneID" id="7048499"/>
<dbReference type="InterPro" id="IPR036175">
    <property type="entry name" value="Sec23/24_helical_dom_sf"/>
</dbReference>
<dbReference type="InterPro" id="IPR006896">
    <property type="entry name" value="Sec23/24_trunk_dom"/>
</dbReference>
<dbReference type="GO" id="GO:0030127">
    <property type="term" value="C:COPII vesicle coat"/>
    <property type="evidence" value="ECO:0000318"/>
    <property type="project" value="GO_Central"/>
</dbReference>
<dbReference type="Pfam" id="PF00626">
    <property type="entry name" value="Gelsolin"/>
    <property type="match status" value="1"/>
</dbReference>
<dbReference type="FunFam" id="1.20.120.730:FF:000005">
    <property type="entry name" value="Protein transport protein SEC23"/>
    <property type="match status" value="1"/>
</dbReference>
<dbReference type="Proteomes" id="UP000001744">
    <property type="component" value="Unassembled WGS sequence"/>
</dbReference>
<dbReference type="GO" id="GO:0070971">
    <property type="term" value="C:endoplasmic reticulum exit site"/>
    <property type="evidence" value="ECO:0000318"/>
    <property type="project" value="GO_Central"/>
</dbReference>
<name>B6K3G9_SCHJY</name>
<dbReference type="InterPro" id="IPR007123">
    <property type="entry name" value="Gelsolin-like_dom"/>
</dbReference>
<keyword evidence="9 16" id="KW-0862">Zinc</keyword>
<dbReference type="InterPro" id="IPR012990">
    <property type="entry name" value="Beta-sandwich_Sec23_24"/>
</dbReference>
<evidence type="ECO:0000256" key="13">
    <source>
        <dbReference type="ARBA" id="ARBA00023136"/>
    </source>
</evidence>
<feature type="domain" description="Sec23/Sec24 beta-sandwich" evidence="21">
    <location>
        <begin position="401"/>
        <end position="504"/>
    </location>
</feature>
<dbReference type="SUPFAM" id="SSF53300">
    <property type="entry name" value="vWA-like"/>
    <property type="match status" value="1"/>
</dbReference>